<feature type="transmembrane region" description="Helical" evidence="1">
    <location>
        <begin position="93"/>
        <end position="113"/>
    </location>
</feature>
<keyword evidence="1" id="KW-1133">Transmembrane helix</keyword>
<dbReference type="AlphaFoldDB" id="A0A1H0GB97"/>
<dbReference type="RefSeq" id="WP_149787846.1">
    <property type="nucleotide sequence ID" value="NZ_FNIO01000003.1"/>
</dbReference>
<gene>
    <name evidence="2" type="ORF">SAMN05444142_102167</name>
</gene>
<reference evidence="2 3" key="1">
    <citation type="submission" date="2016-11" db="EMBL/GenBank/DDBJ databases">
        <authorList>
            <person name="Varghese N."/>
            <person name="Submissions S."/>
        </authorList>
    </citation>
    <scope>NUCLEOTIDE SEQUENCE [LARGE SCALE GENOMIC DNA]</scope>
    <source>
        <strain evidence="2 3">DSM 29620</strain>
    </source>
</reference>
<evidence type="ECO:0000256" key="1">
    <source>
        <dbReference type="SAM" id="Phobius"/>
    </source>
</evidence>
<keyword evidence="1" id="KW-0472">Membrane</keyword>
<dbReference type="EMBL" id="FQZZ01000002">
    <property type="protein sequence ID" value="SHJ86686.1"/>
    <property type="molecule type" value="Genomic_DNA"/>
</dbReference>
<evidence type="ECO:0000313" key="3">
    <source>
        <dbReference type="Proteomes" id="UP000324252"/>
    </source>
</evidence>
<keyword evidence="1" id="KW-0812">Transmembrane</keyword>
<name>A0A1H0GB97_9RHOB</name>
<protein>
    <recommendedName>
        <fullName evidence="4">Anti-sigma factor</fullName>
    </recommendedName>
</protein>
<dbReference type="Proteomes" id="UP000324252">
    <property type="component" value="Unassembled WGS sequence"/>
</dbReference>
<keyword evidence="3" id="KW-1185">Reference proteome</keyword>
<dbReference type="OrthoDB" id="7743910at2"/>
<organism evidence="2 3">
    <name type="scientific">Lutimaribacter pacificus</name>
    <dbReference type="NCBI Taxonomy" id="391948"/>
    <lineage>
        <taxon>Bacteria</taxon>
        <taxon>Pseudomonadati</taxon>
        <taxon>Pseudomonadota</taxon>
        <taxon>Alphaproteobacteria</taxon>
        <taxon>Rhodobacterales</taxon>
        <taxon>Roseobacteraceae</taxon>
        <taxon>Lutimaribacter</taxon>
    </lineage>
</organism>
<proteinExistence type="predicted"/>
<evidence type="ECO:0008006" key="4">
    <source>
        <dbReference type="Google" id="ProtNLM"/>
    </source>
</evidence>
<sequence>MTDFETEGVSDDMLMALADGELEQAQAEALRARIESDPSLAARYAVFTDTAAALRAAFAQPEIPAHLVDAVERAGESTPSGDAVVVPFRRRTFAWPAALAASLAIGLGLGWVLNGSAPHPLPGLQDAAQAVSALPTGGARQVAGLGNLRVLGSFETGRGLCRLIALQPDSGNPSRIVACRADGGWDIALSVSDGAGGDYAPASSTGTEMLDLFLDSIGAGPALAPEAEAEHLN</sequence>
<evidence type="ECO:0000313" key="2">
    <source>
        <dbReference type="EMBL" id="SHJ86686.1"/>
    </source>
</evidence>
<accession>A0A1H0GB97</accession>